<dbReference type="PANTHER" id="PTHR11465">
    <property type="entry name" value="CATALASE"/>
    <property type="match status" value="1"/>
</dbReference>
<feature type="domain" description="Catalase core" evidence="2">
    <location>
        <begin position="1"/>
        <end position="69"/>
    </location>
</feature>
<reference evidence="3 4" key="1">
    <citation type="submission" date="2017-03" db="EMBL/GenBank/DDBJ databases">
        <authorList>
            <person name="Afonso C.L."/>
            <person name="Miller P.J."/>
            <person name="Scott M.A."/>
            <person name="Spackman E."/>
            <person name="Goraichik I."/>
            <person name="Dimitrov K.M."/>
            <person name="Suarez D.L."/>
            <person name="Swayne D.E."/>
        </authorList>
    </citation>
    <scope>NUCLEOTIDE SEQUENCE [LARGE SCALE GENOMIC DNA]</scope>
    <source>
        <strain evidence="3 4">CECT 7745</strain>
    </source>
</reference>
<dbReference type="PANTHER" id="PTHR11465:SF61">
    <property type="entry name" value="CATALASE"/>
    <property type="match status" value="1"/>
</dbReference>
<keyword evidence="4" id="KW-1185">Reference proteome</keyword>
<organism evidence="3 4">
    <name type="scientific">Roseovarius aestuarii</name>
    <dbReference type="NCBI Taxonomy" id="475083"/>
    <lineage>
        <taxon>Bacteria</taxon>
        <taxon>Pseudomonadati</taxon>
        <taxon>Pseudomonadota</taxon>
        <taxon>Alphaproteobacteria</taxon>
        <taxon>Rhodobacterales</taxon>
        <taxon>Roseobacteraceae</taxon>
        <taxon>Roseovarius</taxon>
    </lineage>
</organism>
<dbReference type="GO" id="GO:0042542">
    <property type="term" value="P:response to hydrogen peroxide"/>
    <property type="evidence" value="ECO:0007669"/>
    <property type="project" value="TreeGrafter"/>
</dbReference>
<evidence type="ECO:0000313" key="4">
    <source>
        <dbReference type="Proteomes" id="UP000193224"/>
    </source>
</evidence>
<sequence length="83" mass="9467">MDGFGNHTFSFINSESERFWVKFHFKTQQGIKNPTDAEAASIVAGDRESHQRDLYETIEEGDFPKWTLFDNTARAIGGARIDI</sequence>
<dbReference type="InterPro" id="IPR011614">
    <property type="entry name" value="Catalase_core"/>
</dbReference>
<evidence type="ECO:0000256" key="1">
    <source>
        <dbReference type="ARBA" id="ARBA00012314"/>
    </source>
</evidence>
<evidence type="ECO:0000259" key="2">
    <source>
        <dbReference type="Pfam" id="PF00199"/>
    </source>
</evidence>
<dbReference type="EC" id="1.11.1.6" evidence="1"/>
<dbReference type="InterPro" id="IPR020835">
    <property type="entry name" value="Catalase_sf"/>
</dbReference>
<dbReference type="GO" id="GO:0004096">
    <property type="term" value="F:catalase activity"/>
    <property type="evidence" value="ECO:0007669"/>
    <property type="project" value="UniProtKB-EC"/>
</dbReference>
<dbReference type="InterPro" id="IPR018028">
    <property type="entry name" value="Catalase"/>
</dbReference>
<dbReference type="SUPFAM" id="SSF56634">
    <property type="entry name" value="Heme-dependent catalase-like"/>
    <property type="match status" value="1"/>
</dbReference>
<gene>
    <name evidence="3" type="primary">katA</name>
    <name evidence="3" type="ORF">ROA7745_02837</name>
</gene>
<dbReference type="GO" id="GO:0020037">
    <property type="term" value="F:heme binding"/>
    <property type="evidence" value="ECO:0007669"/>
    <property type="project" value="InterPro"/>
</dbReference>
<dbReference type="OrthoDB" id="9761719at2"/>
<dbReference type="PROSITE" id="PS51402">
    <property type="entry name" value="CATALASE_3"/>
    <property type="match status" value="1"/>
</dbReference>
<dbReference type="Proteomes" id="UP000193224">
    <property type="component" value="Unassembled WGS sequence"/>
</dbReference>
<dbReference type="GO" id="GO:0042744">
    <property type="term" value="P:hydrogen peroxide catabolic process"/>
    <property type="evidence" value="ECO:0007669"/>
    <property type="project" value="TreeGrafter"/>
</dbReference>
<dbReference type="Gene3D" id="2.40.180.10">
    <property type="entry name" value="Catalase core domain"/>
    <property type="match status" value="1"/>
</dbReference>
<proteinExistence type="predicted"/>
<keyword evidence="3" id="KW-0560">Oxidoreductase</keyword>
<evidence type="ECO:0000313" key="3">
    <source>
        <dbReference type="EMBL" id="SMC13003.1"/>
    </source>
</evidence>
<dbReference type="AlphaFoldDB" id="A0A1X7BTW3"/>
<name>A0A1X7BTW3_9RHOB</name>
<dbReference type="Pfam" id="PF00199">
    <property type="entry name" value="Catalase"/>
    <property type="match status" value="1"/>
</dbReference>
<dbReference type="GO" id="GO:0005737">
    <property type="term" value="C:cytoplasm"/>
    <property type="evidence" value="ECO:0007669"/>
    <property type="project" value="TreeGrafter"/>
</dbReference>
<dbReference type="EMBL" id="FWXB01000011">
    <property type="protein sequence ID" value="SMC13003.1"/>
    <property type="molecule type" value="Genomic_DNA"/>
</dbReference>
<keyword evidence="3" id="KW-0575">Peroxidase</keyword>
<protein>
    <recommendedName>
        <fullName evidence="1">catalase</fullName>
        <ecNumber evidence="1">1.11.1.6</ecNumber>
    </recommendedName>
</protein>
<accession>A0A1X7BTW3</accession>